<dbReference type="OMA" id="PPYNYTG"/>
<organism evidence="6 7">
    <name type="scientific">Drosophila hydei</name>
    <name type="common">Fruit fly</name>
    <dbReference type="NCBI Taxonomy" id="7224"/>
    <lineage>
        <taxon>Eukaryota</taxon>
        <taxon>Metazoa</taxon>
        <taxon>Ecdysozoa</taxon>
        <taxon>Arthropoda</taxon>
        <taxon>Hexapoda</taxon>
        <taxon>Insecta</taxon>
        <taxon>Pterygota</taxon>
        <taxon>Neoptera</taxon>
        <taxon>Endopterygota</taxon>
        <taxon>Diptera</taxon>
        <taxon>Brachycera</taxon>
        <taxon>Muscomorpha</taxon>
        <taxon>Ephydroidea</taxon>
        <taxon>Drosophilidae</taxon>
        <taxon>Drosophila</taxon>
    </lineage>
</organism>
<dbReference type="OrthoDB" id="271111at2759"/>
<evidence type="ECO:0000256" key="2">
    <source>
        <dbReference type="SAM" id="MobiDB-lite"/>
    </source>
</evidence>
<dbReference type="PANTHER" id="PTHR13298">
    <property type="entry name" value="CYTOSOLIC REGULATOR PIANISSIMO"/>
    <property type="match status" value="1"/>
</dbReference>
<feature type="region of interest" description="Disordered" evidence="2">
    <location>
        <begin position="1914"/>
        <end position="1943"/>
    </location>
</feature>
<dbReference type="CTD" id="253260"/>
<feature type="domain" description="Rapamycin-insensitive companion of mTOR middle" evidence="3">
    <location>
        <begin position="588"/>
        <end position="812"/>
    </location>
</feature>
<dbReference type="SMART" id="SM01303">
    <property type="entry name" value="RasGEF_N_2"/>
    <property type="match status" value="1"/>
</dbReference>
<protein>
    <submittedName>
        <fullName evidence="7">Rapamycin-insensitive companion of mTOR</fullName>
    </submittedName>
</protein>
<dbReference type="KEGG" id="dhe:111592355"/>
<dbReference type="SMART" id="SM01310">
    <property type="entry name" value="RICTOR_V"/>
    <property type="match status" value="1"/>
</dbReference>
<dbReference type="PANTHER" id="PTHR13298:SF11">
    <property type="entry name" value="RAPAMYCIN-INSENSITIVE COMPANION OF MTOR"/>
    <property type="match status" value="1"/>
</dbReference>
<dbReference type="InterPro" id="IPR016024">
    <property type="entry name" value="ARM-type_fold"/>
</dbReference>
<accession>A0A6J2SXA9</accession>
<proteinExistence type="inferred from homology"/>
<dbReference type="Pfam" id="PF14668">
    <property type="entry name" value="RICTOR_V"/>
    <property type="match status" value="1"/>
</dbReference>
<sequence length="1943" mass="215179">MASLHSSWRFGKKRSKLQLRINVSQDPEDFYRLDPTKSAAENAFDIYAMLCMEETRDTKRLFLLNALASLCLAATSGSPHNNIRFSTEELLYCLSASLVHTFTQVRAAALRTIRYTLSTPKDIKTFNSLQLQHLLCRSIDLMLKNDDERVQALKLVRKMLAISPEDISPVVVRCLVSLADSGIEESDNLLRACLATLAEFAVLNPALLIVCGGVSSITRNVLECHNPRIAESLCGVLLYLLEWPQTRNICGVRLDCLAAPYCDFTYGLGIMDKNKDARELRYTSCRLALLSVLRSWTGTLEFCDPSKPSGLKAIVDALYLNQIEVRKAILDLLYELLSVPQPGWTDDYDVALQTVDPSDFQDSWLLSNGFVSAEGRSILPSLAARAPNVVEQHLALLLYCFLETGLLNALVEVAVAPDQFVSVRATVLIAKILQLMHTHLPADIFSTSPALPTLVGHATQGNQQANAAVAALQNYQKMLRQRPASCSLFLDSIIQGGALIQTRLFRRNINAQDQSSALQLQDTAGAAAAAVAVASSSFTAGYRGAATLDRQRLDSVSSSDESNSQASSSLRSSFRLKRKFLPQVFNLDNLRALNRLLHESHVLAQADANAWDWEVIITILRSNFIRKLDYTPGKFLNKFLKRLVDFYKPSNNSFSHQDLVPGQSMPSYVGAGLDLIDVLLNSSELECMRYITDYFSDVSQHLLAVTTSSRAHDCLFSPQHMNNTMCQQYFLYIGRMCRSIKGIEVLKNTTVFEYLITLVRHTDHVCYVKLIVSGLNYHEKLPRQVLEKALTLAKTRSGRLYATQFLAVLLRARLPNFEVWGLPLIIQQTKDADRSVVLAAMDVLEEACHDKYYLEEIVSLWPNLKQLGDVGRLVMARFYSLSRGLNSSKAHIEEEIKYWRTGYNKRYVLLVEAETHSCLTLHVRNEDGYYSRRNCNQRAQLVPPNIAPHLYGQMVQTTQGMTALRKYADLPQVLEVLTRGKCNDDAECLELKAAIWALSHTSTHSNGIDYFVEIGARLYEKLILLVTKCEVYSVRATCFSALGLIAGTQAGANLLFKLNWLSVRHDRNTMWPVHQPEDWMSSQYTPVRHHYEDMPPYNYMGIEDQIDASYDAGSCWNLQDANTTTTTTTDSARTTVEELQFTRPLNISGVAAKSKTLPEGSNVRQGKHQRSLSESKTTDVFSLIGGGSSAPGVGFCPMHYQHRIRYNSCTDSNTSGVSSCESVTGRTAAAAAAAGVINVGDFQQFPLSPIQSMSNLQEMPAYHAAKLLRRTSLLGTSFLQPALSPMAMEGYAKLRSLRARSRPVFSESAAELYDFIDIVDRGEMQPRKYSWGESNRRIKVRSLDRQTMLNVFTRLSSEELQVPLPSLNTPKFLPQNDLQGPCYTGICLPKNALDLFPSRNLSRTYVSCDIIDQDLMGVNLLGARPQFLTCLNDSINNEGGDESSVISSLSDVSSSASRRPCKWQQGAKHARSQCLYCTRSRRQQRLQPQAQAQDANSSNSMGATIAPCELYSSASATLVAAGMQAGPALARKSTGKSGGATTIQLADMSFHSPESILSEESLPDKLTASILYNVQRMANPVSAKQSKMALLELKQKHPHAFQDICLYSESCKTLGRSSYRMSARRFLQELFLDLKFDAFYVEPQLIITARKQPADDPVGSLSSVAVTAIPSNATLLSHKAQLKPKQTAQLASVYETSWENLLMDQSPRIGANKTTYSGLQHRTTPATPRNELHIDDATEDAMNSDDDAGEDVCDGTVDDTQVGSVTAANPSRPALQNSKCCSSGTISQKLEPPPLTLTMPTTTTTTTLSSSAATTPTTPNIENENRQYTRGRFYTLELDLSCTKNKFPITNRNRMTAVKTDQGSVLRSMMARQISLDDATLFYPSMTKSLAASVAKPVGSLYCEKRLQSSKSEAVLDSGGGRGGRGACNVPNDTIKWTPPKRC</sequence>
<dbReference type="Pfam" id="PF14664">
    <property type="entry name" value="RICTOR_N"/>
    <property type="match status" value="1"/>
</dbReference>
<dbReference type="InterPro" id="IPR029451">
    <property type="entry name" value="RICTOR_M"/>
</dbReference>
<evidence type="ECO:0000259" key="3">
    <source>
        <dbReference type="SMART" id="SM01307"/>
    </source>
</evidence>
<feature type="domain" description="Rapamycin-insensitive companion of mTOR" evidence="5">
    <location>
        <begin position="988"/>
        <end position="1062"/>
    </location>
</feature>
<dbReference type="RefSeq" id="XP_030081791.1">
    <property type="nucleotide sequence ID" value="XM_030225931.1"/>
</dbReference>
<dbReference type="GeneID" id="111592355"/>
<dbReference type="Pfam" id="PF14663">
    <property type="entry name" value="RasGEF_N_2"/>
    <property type="match status" value="1"/>
</dbReference>
<name>A0A6J2SXA9_DROHY</name>
<dbReference type="SMART" id="SM01307">
    <property type="entry name" value="RICTOR_M"/>
    <property type="match status" value="1"/>
</dbReference>
<feature type="domain" description="Rapamycin-insensitive companion of mTOR N-terminal" evidence="4">
    <location>
        <begin position="61"/>
        <end position="441"/>
    </location>
</feature>
<feature type="compositionally biased region" description="Low complexity" evidence="2">
    <location>
        <begin position="1804"/>
        <end position="1819"/>
    </location>
</feature>
<dbReference type="InterPro" id="IPR028267">
    <property type="entry name" value="Pianissimo_N"/>
</dbReference>
<keyword evidence="6" id="KW-1185">Reference proteome</keyword>
<dbReference type="GO" id="GO:0043539">
    <property type="term" value="F:protein serine/threonine kinase activator activity"/>
    <property type="evidence" value="ECO:0007669"/>
    <property type="project" value="TreeGrafter"/>
</dbReference>
<dbReference type="InterPro" id="IPR028268">
    <property type="entry name" value="Pianissimo_fam"/>
</dbReference>
<reference evidence="7" key="1">
    <citation type="submission" date="2025-08" db="UniProtKB">
        <authorList>
            <consortium name="RefSeq"/>
        </authorList>
    </citation>
    <scope>IDENTIFICATION</scope>
    <source>
        <strain evidence="7">15085-1641.00</strain>
        <tissue evidence="7">Whole body</tissue>
    </source>
</reference>
<feature type="compositionally biased region" description="Polar residues" evidence="2">
    <location>
        <begin position="1766"/>
        <end position="1788"/>
    </location>
</feature>
<evidence type="ECO:0000313" key="7">
    <source>
        <dbReference type="RefSeq" id="XP_030081791.1"/>
    </source>
</evidence>
<evidence type="ECO:0000313" key="6">
    <source>
        <dbReference type="Proteomes" id="UP000504633"/>
    </source>
</evidence>
<dbReference type="SMART" id="SM01308">
    <property type="entry name" value="RICTOR_N"/>
    <property type="match status" value="1"/>
</dbReference>
<evidence type="ECO:0000259" key="4">
    <source>
        <dbReference type="SMART" id="SM01308"/>
    </source>
</evidence>
<dbReference type="Pfam" id="PF14666">
    <property type="entry name" value="RICTOR_M"/>
    <property type="match status" value="1"/>
</dbReference>
<feature type="region of interest" description="Disordered" evidence="2">
    <location>
        <begin position="1804"/>
        <end position="1823"/>
    </location>
</feature>
<dbReference type="GO" id="GO:0051897">
    <property type="term" value="P:positive regulation of phosphatidylinositol 3-kinase/protein kinase B signal transduction"/>
    <property type="evidence" value="ECO:0007669"/>
    <property type="project" value="TreeGrafter"/>
</dbReference>
<dbReference type="InterPro" id="IPR029452">
    <property type="entry name" value="RICTOR_V"/>
</dbReference>
<evidence type="ECO:0000256" key="1">
    <source>
        <dbReference type="ARBA" id="ARBA00008878"/>
    </source>
</evidence>
<feature type="region of interest" description="Disordered" evidence="2">
    <location>
        <begin position="1766"/>
        <end position="1799"/>
    </location>
</feature>
<evidence type="ECO:0000259" key="5">
    <source>
        <dbReference type="SMART" id="SM01310"/>
    </source>
</evidence>
<gene>
    <name evidence="7" type="primary">LOC111592355</name>
</gene>
<feature type="region of interest" description="Disordered" evidence="2">
    <location>
        <begin position="1155"/>
        <end position="1175"/>
    </location>
</feature>
<dbReference type="Proteomes" id="UP000504633">
    <property type="component" value="Unplaced"/>
</dbReference>
<dbReference type="SUPFAM" id="SSF48371">
    <property type="entry name" value="ARM repeat"/>
    <property type="match status" value="1"/>
</dbReference>
<dbReference type="GO" id="GO:0038203">
    <property type="term" value="P:TORC2 signaling"/>
    <property type="evidence" value="ECO:0007669"/>
    <property type="project" value="TreeGrafter"/>
</dbReference>
<dbReference type="GO" id="GO:0031932">
    <property type="term" value="C:TORC2 complex"/>
    <property type="evidence" value="ECO:0007669"/>
    <property type="project" value="InterPro"/>
</dbReference>
<comment type="similarity">
    <text evidence="1">Belongs to the RICTOR family.</text>
</comment>
<dbReference type="InterPro" id="IPR029453">
    <property type="entry name" value="Rictor_IV"/>
</dbReference>